<dbReference type="RefSeq" id="XP_031549811.1">
    <property type="nucleotide sequence ID" value="XM_031693951.1"/>
</dbReference>
<protein>
    <submittedName>
        <fullName evidence="2">Uncharacterized protein LOC116287282</fullName>
    </submittedName>
</protein>
<dbReference type="Proteomes" id="UP000515163">
    <property type="component" value="Unplaced"/>
</dbReference>
<organism evidence="1 2">
    <name type="scientific">Actinia tenebrosa</name>
    <name type="common">Australian red waratah sea anemone</name>
    <dbReference type="NCBI Taxonomy" id="6105"/>
    <lineage>
        <taxon>Eukaryota</taxon>
        <taxon>Metazoa</taxon>
        <taxon>Cnidaria</taxon>
        <taxon>Anthozoa</taxon>
        <taxon>Hexacorallia</taxon>
        <taxon>Actiniaria</taxon>
        <taxon>Actiniidae</taxon>
        <taxon>Actinia</taxon>
    </lineage>
</organism>
<dbReference type="GeneID" id="116287282"/>
<dbReference type="KEGG" id="aten:116287282"/>
<proteinExistence type="predicted"/>
<name>A0A6P8H2Z4_ACTTE</name>
<sequence>MDSGTIRVNKRLIVRANPEVNQRKLVVRHVKPCDDVHPVGFRVQSKIVSSAPEQQQKVVQVSVPRQDLRAAQFGKPQQNYRGPKYSINVPLIQLNITNKGIEPYPSLSVLIYDALLHRYSECYVKVPSTLTVKLNYIVKSFSVSTYVCKQY</sequence>
<dbReference type="OrthoDB" id="10307309at2759"/>
<gene>
    <name evidence="2" type="primary">LOC116287282</name>
</gene>
<accession>A0A6P8H2Z4</accession>
<evidence type="ECO:0000313" key="1">
    <source>
        <dbReference type="Proteomes" id="UP000515163"/>
    </source>
</evidence>
<dbReference type="AlphaFoldDB" id="A0A6P8H2Z4"/>
<evidence type="ECO:0000313" key="2">
    <source>
        <dbReference type="RefSeq" id="XP_031549811.1"/>
    </source>
</evidence>
<keyword evidence="1" id="KW-1185">Reference proteome</keyword>
<dbReference type="InParanoid" id="A0A6P8H2Z4"/>
<reference evidence="2" key="1">
    <citation type="submission" date="2025-08" db="UniProtKB">
        <authorList>
            <consortium name="RefSeq"/>
        </authorList>
    </citation>
    <scope>IDENTIFICATION</scope>
    <source>
        <tissue evidence="2">Tentacle</tissue>
    </source>
</reference>